<dbReference type="PROSITE" id="PS50102">
    <property type="entry name" value="RRM"/>
    <property type="match status" value="1"/>
</dbReference>
<dbReference type="OrthoDB" id="1000312at2759"/>
<evidence type="ECO:0000313" key="3">
    <source>
        <dbReference type="EMBL" id="MBA0861416.1"/>
    </source>
</evidence>
<dbReference type="InterPro" id="IPR035979">
    <property type="entry name" value="RBD_domain_sf"/>
</dbReference>
<dbReference type="GO" id="GO:0003723">
    <property type="term" value="F:RNA binding"/>
    <property type="evidence" value="ECO:0007669"/>
    <property type="project" value="UniProtKB-UniRule"/>
</dbReference>
<dbReference type="AlphaFoldDB" id="A0A7J9LS62"/>
<protein>
    <recommendedName>
        <fullName evidence="2">RRM domain-containing protein</fullName>
    </recommendedName>
</protein>
<feature type="non-terminal residue" evidence="3">
    <location>
        <position position="190"/>
    </location>
</feature>
<dbReference type="EMBL" id="JABFAF010000007">
    <property type="protein sequence ID" value="MBA0861416.1"/>
    <property type="molecule type" value="Genomic_DNA"/>
</dbReference>
<reference evidence="3 4" key="1">
    <citation type="journal article" date="2019" name="Genome Biol. Evol.">
        <title>Insights into the evolution of the New World diploid cottons (Gossypium, subgenus Houzingenia) based on genome sequencing.</title>
        <authorList>
            <person name="Grover C.E."/>
            <person name="Arick M.A. 2nd"/>
            <person name="Thrash A."/>
            <person name="Conover J.L."/>
            <person name="Sanders W.S."/>
            <person name="Peterson D.G."/>
            <person name="Frelichowski J.E."/>
            <person name="Scheffler J.A."/>
            <person name="Scheffler B.E."/>
            <person name="Wendel J.F."/>
        </authorList>
    </citation>
    <scope>NUCLEOTIDE SEQUENCE [LARGE SCALE GENOMIC DNA]</scope>
    <source>
        <strain evidence="3">1</strain>
        <tissue evidence="3">Leaf</tissue>
    </source>
</reference>
<dbReference type="SUPFAM" id="SSF54928">
    <property type="entry name" value="RNA-binding domain, RBD"/>
    <property type="match status" value="1"/>
</dbReference>
<sequence>MHWKGLKALFSFHGNVVDAFIPEKKSKSGKRFGFVRFTNFTDAERARLNGFVILGSKIWVKLARFKERRHIWRKVSSHRNTMVSKESNKDGVEGENKRKECDEEMDVTWDNITRDQRRGDESCLRKVNQSKVVQGHIEDEHLWKLQRCLVGEVASFCETRNLADRAVRMGLGEINVNSSGSNFPFKIEIL</sequence>
<dbReference type="Pfam" id="PF00076">
    <property type="entry name" value="RRM_1"/>
    <property type="match status" value="1"/>
</dbReference>
<dbReference type="InterPro" id="IPR012677">
    <property type="entry name" value="Nucleotide-bd_a/b_plait_sf"/>
</dbReference>
<keyword evidence="1" id="KW-0694">RNA-binding</keyword>
<keyword evidence="4" id="KW-1185">Reference proteome</keyword>
<accession>A0A7J9LS62</accession>
<feature type="domain" description="RRM" evidence="2">
    <location>
        <begin position="1"/>
        <end position="65"/>
    </location>
</feature>
<organism evidence="3 4">
    <name type="scientific">Gossypium schwendimanii</name>
    <name type="common">Cotton</name>
    <dbReference type="NCBI Taxonomy" id="34291"/>
    <lineage>
        <taxon>Eukaryota</taxon>
        <taxon>Viridiplantae</taxon>
        <taxon>Streptophyta</taxon>
        <taxon>Embryophyta</taxon>
        <taxon>Tracheophyta</taxon>
        <taxon>Spermatophyta</taxon>
        <taxon>Magnoliopsida</taxon>
        <taxon>eudicotyledons</taxon>
        <taxon>Gunneridae</taxon>
        <taxon>Pentapetalae</taxon>
        <taxon>rosids</taxon>
        <taxon>malvids</taxon>
        <taxon>Malvales</taxon>
        <taxon>Malvaceae</taxon>
        <taxon>Malvoideae</taxon>
        <taxon>Gossypium</taxon>
    </lineage>
</organism>
<dbReference type="Proteomes" id="UP000593576">
    <property type="component" value="Unassembled WGS sequence"/>
</dbReference>
<proteinExistence type="predicted"/>
<evidence type="ECO:0000259" key="2">
    <source>
        <dbReference type="PROSITE" id="PS50102"/>
    </source>
</evidence>
<dbReference type="InterPro" id="IPR000504">
    <property type="entry name" value="RRM_dom"/>
</dbReference>
<comment type="caution">
    <text evidence="3">The sequence shown here is derived from an EMBL/GenBank/DDBJ whole genome shotgun (WGS) entry which is preliminary data.</text>
</comment>
<dbReference type="Gene3D" id="3.30.70.330">
    <property type="match status" value="1"/>
</dbReference>
<name>A0A7J9LS62_GOSSC</name>
<evidence type="ECO:0000256" key="1">
    <source>
        <dbReference type="PROSITE-ProRule" id="PRU00176"/>
    </source>
</evidence>
<gene>
    <name evidence="3" type="ORF">Goshw_027613</name>
</gene>
<evidence type="ECO:0000313" key="4">
    <source>
        <dbReference type="Proteomes" id="UP000593576"/>
    </source>
</evidence>